<evidence type="ECO:0000256" key="2">
    <source>
        <dbReference type="SAM" id="Phobius"/>
    </source>
</evidence>
<evidence type="ECO:0000256" key="1">
    <source>
        <dbReference type="SAM" id="MobiDB-lite"/>
    </source>
</evidence>
<evidence type="ECO:0000313" key="5">
    <source>
        <dbReference type="Proteomes" id="UP000198815"/>
    </source>
</evidence>
<feature type="transmembrane region" description="Helical" evidence="2">
    <location>
        <begin position="70"/>
        <end position="94"/>
    </location>
</feature>
<dbReference type="Pfam" id="PF02517">
    <property type="entry name" value="Rce1-like"/>
    <property type="match status" value="1"/>
</dbReference>
<keyword evidence="4" id="KW-0645">Protease</keyword>
<dbReference type="GO" id="GO:0004175">
    <property type="term" value="F:endopeptidase activity"/>
    <property type="evidence" value="ECO:0007669"/>
    <property type="project" value="UniProtKB-ARBA"/>
</dbReference>
<feature type="region of interest" description="Disordered" evidence="1">
    <location>
        <begin position="360"/>
        <end position="484"/>
    </location>
</feature>
<evidence type="ECO:0000259" key="3">
    <source>
        <dbReference type="Pfam" id="PF02517"/>
    </source>
</evidence>
<dbReference type="GO" id="GO:0080120">
    <property type="term" value="P:CAAX-box protein maturation"/>
    <property type="evidence" value="ECO:0007669"/>
    <property type="project" value="UniProtKB-ARBA"/>
</dbReference>
<feature type="transmembrane region" description="Helical" evidence="2">
    <location>
        <begin position="160"/>
        <end position="182"/>
    </location>
</feature>
<accession>A0A1H9SD78</accession>
<gene>
    <name evidence="4" type="ORF">SAMN05443377_11236</name>
</gene>
<keyword evidence="2" id="KW-0472">Membrane</keyword>
<feature type="transmembrane region" description="Helical" evidence="2">
    <location>
        <begin position="238"/>
        <end position="258"/>
    </location>
</feature>
<dbReference type="STRING" id="64702.SAMN05443377_11236"/>
<feature type="compositionally biased region" description="Polar residues" evidence="1">
    <location>
        <begin position="367"/>
        <end position="394"/>
    </location>
</feature>
<feature type="transmembrane region" description="Helical" evidence="2">
    <location>
        <begin position="321"/>
        <end position="341"/>
    </location>
</feature>
<feature type="compositionally biased region" description="Pro residues" evidence="1">
    <location>
        <begin position="1"/>
        <end position="13"/>
    </location>
</feature>
<protein>
    <submittedName>
        <fullName evidence="4">Membrane protease YdiL, CAAX protease family</fullName>
    </submittedName>
</protein>
<organism evidence="4 5">
    <name type="scientific">Propionibacterium cyclohexanicum</name>
    <dbReference type="NCBI Taxonomy" id="64702"/>
    <lineage>
        <taxon>Bacteria</taxon>
        <taxon>Bacillati</taxon>
        <taxon>Actinomycetota</taxon>
        <taxon>Actinomycetes</taxon>
        <taxon>Propionibacteriales</taxon>
        <taxon>Propionibacteriaceae</taxon>
        <taxon>Propionibacterium</taxon>
    </lineage>
</organism>
<reference evidence="5" key="1">
    <citation type="submission" date="2016-10" db="EMBL/GenBank/DDBJ databases">
        <authorList>
            <person name="Varghese N."/>
            <person name="Submissions S."/>
        </authorList>
    </citation>
    <scope>NUCLEOTIDE SEQUENCE [LARGE SCALE GENOMIC DNA]</scope>
    <source>
        <strain evidence="5">DSM 16859</strain>
    </source>
</reference>
<keyword evidence="2" id="KW-0812">Transmembrane</keyword>
<keyword evidence="2" id="KW-1133">Transmembrane helix</keyword>
<feature type="region of interest" description="Disordered" evidence="1">
    <location>
        <begin position="1"/>
        <end position="41"/>
    </location>
</feature>
<evidence type="ECO:0000313" key="4">
    <source>
        <dbReference type="EMBL" id="SER82149.1"/>
    </source>
</evidence>
<keyword evidence="5" id="KW-1185">Reference proteome</keyword>
<keyword evidence="4" id="KW-0378">Hydrolase</keyword>
<proteinExistence type="predicted"/>
<feature type="transmembrane region" description="Helical" evidence="2">
    <location>
        <begin position="120"/>
        <end position="139"/>
    </location>
</feature>
<feature type="transmembrane region" description="Helical" evidence="2">
    <location>
        <begin position="265"/>
        <end position="282"/>
    </location>
</feature>
<name>A0A1H9SD78_9ACTN</name>
<dbReference type="AlphaFoldDB" id="A0A1H9SD78"/>
<dbReference type="Proteomes" id="UP000198815">
    <property type="component" value="Unassembled WGS sequence"/>
</dbReference>
<dbReference type="GO" id="GO:0006508">
    <property type="term" value="P:proteolysis"/>
    <property type="evidence" value="ECO:0007669"/>
    <property type="project" value="UniProtKB-KW"/>
</dbReference>
<dbReference type="InterPro" id="IPR003675">
    <property type="entry name" value="Rce1/LyrA-like_dom"/>
</dbReference>
<sequence length="484" mass="51254">MTGAPPEPWPAQPGWPARPHADQEGIPPAQGPGSWAAAARPRRPRPSLPVVATRYHGFWRTPRWALWKPLLGLAIGVGGYFALSLIMSIAALIIDAATGRVGIAEHAEQLEQGGGLTPSLFTLNNLSLAACILLAWAVGALHGQRPGWMSSVLGRFRWRWFFGCIGWLAPLWVIMSVVSSFLPGSAGDATTLRVTKDTGVMIAAVLLTTPLQCVGEEFGFRGLLNRAVASFVPQSSKLTSIISALLGGAVSSFAFMLAHSAQDPWLNVYYFCFGATACYLCYESGGLEASSAMHVVNNLSSMLFLPFTDFSRMFDRSAGTASPWILVQLVVVAAGALIITWRARRRGIVSSAAPAGQPFAVTEPAASRTTEPAASRTTEPAASRTTEPAASWTTEPAAARRQLADGAPGTGPEPKAAVPSAPTGRYAVPPTAQDAVPPTAQAGVVPDGQRPIWQPSAPPMGTPWDEHGRPVNEGTGQDPLREQR</sequence>
<feature type="domain" description="CAAX prenyl protease 2/Lysostaphin resistance protein A-like" evidence="3">
    <location>
        <begin position="202"/>
        <end position="299"/>
    </location>
</feature>
<dbReference type="EMBL" id="FOGZ01000012">
    <property type="protein sequence ID" value="SER82149.1"/>
    <property type="molecule type" value="Genomic_DNA"/>
</dbReference>
<dbReference type="OrthoDB" id="2680086at2"/>